<organism evidence="2 3">
    <name type="scientific">Spirosoma radiotolerans</name>
    <dbReference type="NCBI Taxonomy" id="1379870"/>
    <lineage>
        <taxon>Bacteria</taxon>
        <taxon>Pseudomonadati</taxon>
        <taxon>Bacteroidota</taxon>
        <taxon>Cytophagia</taxon>
        <taxon>Cytophagales</taxon>
        <taxon>Cytophagaceae</taxon>
        <taxon>Spirosoma</taxon>
    </lineage>
</organism>
<evidence type="ECO:0000313" key="2">
    <source>
        <dbReference type="EMBL" id="AKD56466.1"/>
    </source>
</evidence>
<dbReference type="HOGENOM" id="CLU_743748_0_0_10"/>
<dbReference type="PATRIC" id="fig|1379870.5.peg.3834"/>
<dbReference type="KEGG" id="srd:SD10_17700"/>
<evidence type="ECO:0000259" key="1">
    <source>
        <dbReference type="Pfam" id="PF18962"/>
    </source>
</evidence>
<feature type="domain" description="Secretion system C-terminal sorting" evidence="1">
    <location>
        <begin position="294"/>
        <end position="365"/>
    </location>
</feature>
<dbReference type="Pfam" id="PF18962">
    <property type="entry name" value="Por_Secre_tail"/>
    <property type="match status" value="1"/>
</dbReference>
<dbReference type="NCBIfam" id="TIGR04183">
    <property type="entry name" value="Por_Secre_tail"/>
    <property type="match status" value="1"/>
</dbReference>
<dbReference type="AlphaFoldDB" id="A0A0E3V8N9"/>
<dbReference type="Gene3D" id="2.60.40.10">
    <property type="entry name" value="Immunoglobulins"/>
    <property type="match status" value="1"/>
</dbReference>
<accession>A0A0E3V8N9</accession>
<proteinExistence type="predicted"/>
<sequence>MFLVGPVKSFGQVIYSNTFTGASACPTQGNTPVVSANATGTPFTRSTVTCTAFTGVFNSATLNNTASINNSSYIEFSVTANANAKLNVTSLSFVRDASNSAPNQLEVRYSTDGFATSTSWGAAPITPTTGASTIWDFADFSVPGGTTLTFRFYPYGTQRADLGAGTASGTTGTFSVDNVTLNGTSPLPVNLVSFVGKASKNGVVLTWVTAWEEENQGFEVQKSMDAKSFEGAGFVDGKNSSKTQSVYEFTDQNVLPGLTYYYRLKQKDLNGETSTSKLVGVRAWADEQEAGIVIYPNPSQGMFTVSGNDLDKAGIHLYAPSGAEIPIQIAETENRQKLDIQVKTFLPPGIYFLTNNAPDGMGIKRLKVLFSK</sequence>
<dbReference type="InterPro" id="IPR013783">
    <property type="entry name" value="Ig-like_fold"/>
</dbReference>
<protein>
    <recommendedName>
        <fullName evidence="1">Secretion system C-terminal sorting domain-containing protein</fullName>
    </recommendedName>
</protein>
<dbReference type="EMBL" id="CP010429">
    <property type="protein sequence ID" value="AKD56466.1"/>
    <property type="molecule type" value="Genomic_DNA"/>
</dbReference>
<dbReference type="InterPro" id="IPR026444">
    <property type="entry name" value="Secre_tail"/>
</dbReference>
<reference evidence="2 3" key="1">
    <citation type="journal article" date="2014" name="Curr. Microbiol.">
        <title>Spirosoma radiotolerans sp. nov., a gamma-radiation-resistant bacterium isolated from gamma ray-irradiated soil.</title>
        <authorList>
            <person name="Lee J.J."/>
            <person name="Srinivasan S."/>
            <person name="Lim S."/>
            <person name="Joe M."/>
            <person name="Im S."/>
            <person name="Bae S.I."/>
            <person name="Park K.R."/>
            <person name="Han J.H."/>
            <person name="Park S.H."/>
            <person name="Joo B.M."/>
            <person name="Park S.J."/>
            <person name="Kim M.K."/>
        </authorList>
    </citation>
    <scope>NUCLEOTIDE SEQUENCE [LARGE SCALE GENOMIC DNA]</scope>
    <source>
        <strain evidence="2 3">DG5A</strain>
    </source>
</reference>
<dbReference type="Proteomes" id="UP000033054">
    <property type="component" value="Chromosome"/>
</dbReference>
<gene>
    <name evidence="2" type="ORF">SD10_17700</name>
</gene>
<keyword evidence="3" id="KW-1185">Reference proteome</keyword>
<dbReference type="STRING" id="1379870.SD10_17700"/>
<name>A0A0E3V8N9_9BACT</name>
<evidence type="ECO:0000313" key="3">
    <source>
        <dbReference type="Proteomes" id="UP000033054"/>
    </source>
</evidence>